<protein>
    <submittedName>
        <fullName evidence="2">Uncharacterized protein</fullName>
    </submittedName>
</protein>
<dbReference type="HOGENOM" id="CLU_3216763_0_0_9"/>
<evidence type="ECO:0000313" key="3">
    <source>
        <dbReference type="Proteomes" id="UP000015500"/>
    </source>
</evidence>
<feature type="compositionally biased region" description="Basic residues" evidence="1">
    <location>
        <begin position="21"/>
        <end position="32"/>
    </location>
</feature>
<dbReference type="AlphaFoldDB" id="S5ZZZ2"/>
<proteinExistence type="predicted"/>
<feature type="region of interest" description="Disordered" evidence="1">
    <location>
        <begin position="21"/>
        <end position="44"/>
    </location>
</feature>
<accession>S5ZZZ2</accession>
<dbReference type="STRING" id="1921421.M493_02185"/>
<dbReference type="Proteomes" id="UP000015500">
    <property type="component" value="Chromosome"/>
</dbReference>
<keyword evidence="3" id="KW-1185">Reference proteome</keyword>
<reference evidence="2 3" key="1">
    <citation type="journal article" date="2014" name="Genome Announc.">
        <title>Complete Genome Sequence of the Thermophilic Polychlorinated Biphenyl Degrader Geobacillus sp. Strain JF8 (NBRC 109937).</title>
        <authorList>
            <person name="Shintani M."/>
            <person name="Ohtsubo Y."/>
            <person name="Fukuda K."/>
            <person name="Hosoyama A."/>
            <person name="Ohji S."/>
            <person name="Yamazoe A."/>
            <person name="Fujita N."/>
            <person name="Nagata Y."/>
            <person name="Tsuda M."/>
            <person name="Hatta T."/>
            <person name="Kimbara K."/>
        </authorList>
    </citation>
    <scope>NUCLEOTIDE SEQUENCE [LARGE SCALE GENOMIC DNA]</scope>
    <source>
        <strain evidence="2 3">JF8</strain>
    </source>
</reference>
<sequence length="44" mass="5098">MRLSSLNILFGICSRTNEKRGKNRGYLRKNGFRKTEPDQGKKAK</sequence>
<name>S5ZZZ2_GEOG3</name>
<gene>
    <name evidence="2" type="ORF">M493_02185</name>
</gene>
<organism evidence="2 3">
    <name type="scientific">Geobacillus genomosp. 3</name>
    <dbReference type="NCBI Taxonomy" id="1921421"/>
    <lineage>
        <taxon>Bacteria</taxon>
        <taxon>Bacillati</taxon>
        <taxon>Bacillota</taxon>
        <taxon>Bacilli</taxon>
        <taxon>Bacillales</taxon>
        <taxon>Anoxybacillaceae</taxon>
        <taxon>Geobacillus</taxon>
    </lineage>
</organism>
<evidence type="ECO:0000256" key="1">
    <source>
        <dbReference type="SAM" id="MobiDB-lite"/>
    </source>
</evidence>
<dbReference type="PATRIC" id="fig|1345697.3.peg.357"/>
<dbReference type="KEGG" id="gjf:M493_02185"/>
<feature type="compositionally biased region" description="Basic and acidic residues" evidence="1">
    <location>
        <begin position="33"/>
        <end position="44"/>
    </location>
</feature>
<dbReference type="EMBL" id="CP006254">
    <property type="protein sequence ID" value="AGT30771.1"/>
    <property type="molecule type" value="Genomic_DNA"/>
</dbReference>
<evidence type="ECO:0000313" key="2">
    <source>
        <dbReference type="EMBL" id="AGT30771.1"/>
    </source>
</evidence>